<dbReference type="Pfam" id="PF09356">
    <property type="entry name" value="Phage_BR0599"/>
    <property type="match status" value="1"/>
</dbReference>
<dbReference type="RefSeq" id="WP_202063206.1">
    <property type="nucleotide sequence ID" value="NZ_JAEQMY010000039.1"/>
</dbReference>
<reference evidence="2" key="1">
    <citation type="submission" date="2021-01" db="EMBL/GenBank/DDBJ databases">
        <title>Microvirga sp.</title>
        <authorList>
            <person name="Kim M.K."/>
        </authorList>
    </citation>
    <scope>NUCLEOTIDE SEQUENCE</scope>
    <source>
        <strain evidence="2">5420S-16</strain>
    </source>
</reference>
<protein>
    <submittedName>
        <fullName evidence="2">DUF2163 domain-containing protein</fullName>
    </submittedName>
</protein>
<dbReference type="InterPro" id="IPR011928">
    <property type="entry name" value="Phage_phiJL001_Gp84"/>
</dbReference>
<dbReference type="Pfam" id="PF09931">
    <property type="entry name" value="Phage_phiJL001_Gp84_N"/>
    <property type="match status" value="1"/>
</dbReference>
<keyword evidence="3" id="KW-1185">Reference proteome</keyword>
<dbReference type="AlphaFoldDB" id="A0A936ZKJ4"/>
<organism evidence="2 3">
    <name type="scientific">Microvirga aerilata</name>
    <dbReference type="NCBI Taxonomy" id="670292"/>
    <lineage>
        <taxon>Bacteria</taxon>
        <taxon>Pseudomonadati</taxon>
        <taxon>Pseudomonadota</taxon>
        <taxon>Alphaproteobacteria</taxon>
        <taxon>Hyphomicrobiales</taxon>
        <taxon>Methylobacteriaceae</taxon>
        <taxon>Microvirga</taxon>
    </lineage>
</organism>
<proteinExistence type="predicted"/>
<comment type="caution">
    <text evidence="2">The sequence shown here is derived from an EMBL/GenBank/DDBJ whole genome shotgun (WGS) entry which is preliminary data.</text>
</comment>
<gene>
    <name evidence="2" type="ORF">JKG68_20430</name>
</gene>
<accession>A0A936ZKJ4</accession>
<sequence length="296" mass="31528">MRTIPQNLAAHLADGATTLCHCWRLIRRDGGTFGFTDHDRDLVASGTTYAARSGLEAAEATAEIGFAVGGGEVSGALVSAGLTENDISSGLYDDASVETWLVNWSDPEERVLLDIGAIGEIRRADGGFVAEVRGLMHRYDEERGRLFRATCSADLGDGSCGVDLAASAYSDAGTVTRTDGHLSIAASGIGFADGWCTGGRLTWTSGSNSGISVEIKIHRAINGTDEFDLWQRAPQAIKPGDTFRVTAGCDKTHAVCRAKFRNVLNFRGFPHMPGNDFIIRMPQQGEPGLDGGSLFR</sequence>
<evidence type="ECO:0000313" key="3">
    <source>
        <dbReference type="Proteomes" id="UP000605848"/>
    </source>
</evidence>
<feature type="domain" description="Bacteriophage phiJL001 Gp84 C-terminal" evidence="1">
    <location>
        <begin position="194"/>
        <end position="276"/>
    </location>
</feature>
<evidence type="ECO:0000313" key="2">
    <source>
        <dbReference type="EMBL" id="MBL0406329.1"/>
    </source>
</evidence>
<dbReference type="InterPro" id="IPR018964">
    <property type="entry name" value="Phage_phiJL001_Gp84_C"/>
</dbReference>
<dbReference type="EMBL" id="JAEQMY010000039">
    <property type="protein sequence ID" value="MBL0406329.1"/>
    <property type="molecule type" value="Genomic_DNA"/>
</dbReference>
<name>A0A936ZKJ4_9HYPH</name>
<dbReference type="NCBIfam" id="TIGR02218">
    <property type="entry name" value="phg_TIGR02218"/>
    <property type="match status" value="1"/>
</dbReference>
<evidence type="ECO:0000259" key="1">
    <source>
        <dbReference type="Pfam" id="PF09356"/>
    </source>
</evidence>
<dbReference type="Proteomes" id="UP000605848">
    <property type="component" value="Unassembled WGS sequence"/>
</dbReference>